<feature type="domain" description="Erythromycin biosynthesis protein CIII-like C-terminal" evidence="1">
    <location>
        <begin position="298"/>
        <end position="408"/>
    </location>
</feature>
<dbReference type="FunFam" id="3.40.50.2000:FF:000072">
    <property type="entry name" value="Glycosyl transferase"/>
    <property type="match status" value="1"/>
</dbReference>
<proteinExistence type="predicted"/>
<dbReference type="EMBL" id="VFPM01000001">
    <property type="protein sequence ID" value="TQM64716.1"/>
    <property type="molecule type" value="Genomic_DNA"/>
</dbReference>
<comment type="caution">
    <text evidence="2">The sequence shown here is derived from an EMBL/GenBank/DDBJ whole genome shotgun (WGS) entry which is preliminary data.</text>
</comment>
<dbReference type="GO" id="GO:0008194">
    <property type="term" value="F:UDP-glycosyltransferase activity"/>
    <property type="evidence" value="ECO:0007669"/>
    <property type="project" value="InterPro"/>
</dbReference>
<dbReference type="InterPro" id="IPR002213">
    <property type="entry name" value="UDP_glucos_trans"/>
</dbReference>
<dbReference type="Gene3D" id="3.40.50.2000">
    <property type="entry name" value="Glycogen Phosphorylase B"/>
    <property type="match status" value="2"/>
</dbReference>
<protein>
    <submittedName>
        <fullName evidence="2">UDP:flavonoid glycosyltransferase YjiC (YdhE family)</fullName>
    </submittedName>
</protein>
<sequence>MADVLVCASSIHGHVAPMLEIATHLRGAGHTVRMTTGTRFGDRVSRAGVEFIPLSGASDIDDTDLDTAFPGRSETRGVGKVRFDVSRLFIDPIRSQWDVLTDALQRRPADVVLYETTFMGIAPLLASPAPRPPVIGCGVIPLTLSSPTVPPFGAGLPYAEGRAARFRNRVVREGIRHLVMGGPQRELRRALTDCVPEARWSGYFMDGAARVDTFLQLSVTSLDYPRPDLPPNISYVGPVLPRHSGSAALPEWWSELDGSRPVVLVTQGTLDVLDLDRLIGPTLRGLASEDVLVVAVTGGPPVERLGPLPANARAATFLPFDVLMPKVSVMVTNGGFGGVHHALAHDVPLVVAGSTEEKPEIAARVSWAGAGINLRTGTPTPTQVRDAVRSVLANDSYRTGARVVGDDIRQSDALGTIAATVTERLVRLRP</sequence>
<dbReference type="InterPro" id="IPR050426">
    <property type="entry name" value="Glycosyltransferase_28"/>
</dbReference>
<dbReference type="InterPro" id="IPR010610">
    <property type="entry name" value="EryCIII-like_C"/>
</dbReference>
<name>A0A543I2A1_9MICO</name>
<dbReference type="RefSeq" id="WP_185748900.1">
    <property type="nucleotide sequence ID" value="NZ_VFPM01000001.1"/>
</dbReference>
<dbReference type="PANTHER" id="PTHR48050:SF13">
    <property type="entry name" value="STEROL 3-BETA-GLUCOSYLTRANSFERASE UGT80A2"/>
    <property type="match status" value="1"/>
</dbReference>
<gene>
    <name evidence="2" type="ORF">FBY41_1095</name>
</gene>
<reference evidence="2 3" key="1">
    <citation type="submission" date="2019-06" db="EMBL/GenBank/DDBJ databases">
        <title>Genome sequencing of plant associated microbes to promote plant fitness in Sorghum bicolor and Oryza sativa.</title>
        <authorList>
            <person name="Coleman-Derr D."/>
        </authorList>
    </citation>
    <scope>NUCLEOTIDE SEQUENCE [LARGE SCALE GENOMIC DNA]</scope>
    <source>
        <strain evidence="2 3">KV-663</strain>
    </source>
</reference>
<organism evidence="2 3">
    <name type="scientific">Humibacillus xanthopallidus</name>
    <dbReference type="NCBI Taxonomy" id="412689"/>
    <lineage>
        <taxon>Bacteria</taxon>
        <taxon>Bacillati</taxon>
        <taxon>Actinomycetota</taxon>
        <taxon>Actinomycetes</taxon>
        <taxon>Micrococcales</taxon>
        <taxon>Intrasporangiaceae</taxon>
        <taxon>Humibacillus</taxon>
    </lineage>
</organism>
<dbReference type="PANTHER" id="PTHR48050">
    <property type="entry name" value="STEROL 3-BETA-GLUCOSYLTRANSFERASE"/>
    <property type="match status" value="1"/>
</dbReference>
<dbReference type="SUPFAM" id="SSF53756">
    <property type="entry name" value="UDP-Glycosyltransferase/glycogen phosphorylase"/>
    <property type="match status" value="1"/>
</dbReference>
<dbReference type="AlphaFoldDB" id="A0A543I2A1"/>
<keyword evidence="2" id="KW-0808">Transferase</keyword>
<dbReference type="Proteomes" id="UP000316747">
    <property type="component" value="Unassembled WGS sequence"/>
</dbReference>
<dbReference type="CDD" id="cd03784">
    <property type="entry name" value="GT1_Gtf-like"/>
    <property type="match status" value="1"/>
</dbReference>
<evidence type="ECO:0000259" key="1">
    <source>
        <dbReference type="Pfam" id="PF06722"/>
    </source>
</evidence>
<dbReference type="GO" id="GO:0016758">
    <property type="term" value="F:hexosyltransferase activity"/>
    <property type="evidence" value="ECO:0007669"/>
    <property type="project" value="UniProtKB-ARBA"/>
</dbReference>
<dbReference type="GO" id="GO:0017000">
    <property type="term" value="P:antibiotic biosynthetic process"/>
    <property type="evidence" value="ECO:0007669"/>
    <property type="project" value="UniProtKB-ARBA"/>
</dbReference>
<dbReference type="Pfam" id="PF06722">
    <property type="entry name" value="EryCIII-like_C"/>
    <property type="match status" value="1"/>
</dbReference>
<evidence type="ECO:0000313" key="2">
    <source>
        <dbReference type="EMBL" id="TQM64716.1"/>
    </source>
</evidence>
<evidence type="ECO:0000313" key="3">
    <source>
        <dbReference type="Proteomes" id="UP000316747"/>
    </source>
</evidence>
<accession>A0A543I2A1</accession>
<keyword evidence="3" id="KW-1185">Reference proteome</keyword>